<evidence type="ECO:0000313" key="8">
    <source>
        <dbReference type="EMBL" id="CDI54967.1"/>
    </source>
</evidence>
<comment type="subcellular location">
    <subcellularLocation>
        <location evidence="1">Golgi apparatus</location>
    </subcellularLocation>
</comment>
<keyword evidence="2" id="KW-0333">Golgi apparatus</keyword>
<dbReference type="EMBL" id="HG529634">
    <property type="protein sequence ID" value="CDI54967.1"/>
    <property type="molecule type" value="Genomic_DNA"/>
</dbReference>
<dbReference type="Pfam" id="PF26280">
    <property type="entry name" value="Ig_TRAPPC9-Trs120_2nd"/>
    <property type="match status" value="1"/>
</dbReference>
<feature type="region of interest" description="Disordered" evidence="3">
    <location>
        <begin position="293"/>
        <end position="313"/>
    </location>
</feature>
<feature type="compositionally biased region" description="Low complexity" evidence="3">
    <location>
        <begin position="372"/>
        <end position="382"/>
    </location>
</feature>
<evidence type="ECO:0000256" key="1">
    <source>
        <dbReference type="ARBA" id="ARBA00004555"/>
    </source>
</evidence>
<dbReference type="Pfam" id="PF26254">
    <property type="entry name" value="Ig_TRAPPC9-Trs120_1st"/>
    <property type="match status" value="1"/>
</dbReference>
<dbReference type="GO" id="GO:0005802">
    <property type="term" value="C:trans-Golgi network"/>
    <property type="evidence" value="ECO:0007669"/>
    <property type="project" value="TreeGrafter"/>
</dbReference>
<organism evidence="8">
    <name type="scientific">Melanopsichium pennsylvanicum 4</name>
    <dbReference type="NCBI Taxonomy" id="1398559"/>
    <lineage>
        <taxon>Eukaryota</taxon>
        <taxon>Fungi</taxon>
        <taxon>Dikarya</taxon>
        <taxon>Basidiomycota</taxon>
        <taxon>Ustilaginomycotina</taxon>
        <taxon>Ustilaginomycetes</taxon>
        <taxon>Ustilaginales</taxon>
        <taxon>Ustilaginaceae</taxon>
        <taxon>Melanopsichium</taxon>
    </lineage>
</organism>
<evidence type="ECO:0000256" key="3">
    <source>
        <dbReference type="SAM" id="MobiDB-lite"/>
    </source>
</evidence>
<dbReference type="Pfam" id="PF26282">
    <property type="entry name" value="Ig_TRAPPC9-Trs120_3rd"/>
    <property type="match status" value="1"/>
</dbReference>
<evidence type="ECO:0000259" key="5">
    <source>
        <dbReference type="Pfam" id="PF26251"/>
    </source>
</evidence>
<proteinExistence type="predicted"/>
<feature type="domain" description="Trs120/TRAPPC9 N-terminal" evidence="4">
    <location>
        <begin position="28"/>
        <end position="480"/>
    </location>
</feature>
<dbReference type="PANTHER" id="PTHR21512">
    <property type="entry name" value="TRAFFICKING PROTEIN PARTICLE COMPLEX SUBUNIT 9"/>
    <property type="match status" value="1"/>
</dbReference>
<feature type="domain" description="Trs120/TRAPPC9 third Ig-like" evidence="7">
    <location>
        <begin position="1422"/>
        <end position="1483"/>
    </location>
</feature>
<evidence type="ECO:0000259" key="6">
    <source>
        <dbReference type="Pfam" id="PF26254"/>
    </source>
</evidence>
<feature type="compositionally biased region" description="Low complexity" evidence="3">
    <location>
        <begin position="392"/>
        <end position="413"/>
    </location>
</feature>
<evidence type="ECO:0000256" key="2">
    <source>
        <dbReference type="ARBA" id="ARBA00023034"/>
    </source>
</evidence>
<feature type="region of interest" description="Disordered" evidence="3">
    <location>
        <begin position="1"/>
        <end position="23"/>
    </location>
</feature>
<feature type="compositionally biased region" description="Low complexity" evidence="3">
    <location>
        <begin position="304"/>
        <end position="313"/>
    </location>
</feature>
<dbReference type="InterPro" id="IPR058564">
    <property type="entry name" value="TPR_TRAPPC9_Trs120"/>
</dbReference>
<dbReference type="PANTHER" id="PTHR21512:SF5">
    <property type="entry name" value="TRAFFICKING PROTEIN PARTICLE COMPLEX SUBUNIT 9"/>
    <property type="match status" value="1"/>
</dbReference>
<dbReference type="Pfam" id="PF08626">
    <property type="entry name" value="TRAPPC9-Trs120"/>
    <property type="match status" value="1"/>
</dbReference>
<dbReference type="InterPro" id="IPR058563">
    <property type="entry name" value="Trs120_TRAPPC9_N"/>
</dbReference>
<dbReference type="InterPro" id="IPR058567">
    <property type="entry name" value="Ig_TRAPPC9_Trs120_3rd"/>
</dbReference>
<dbReference type="InterPro" id="IPR058565">
    <property type="entry name" value="Ig_TRAPPC9_Trs120_1st"/>
</dbReference>
<feature type="region of interest" description="Disordered" evidence="3">
    <location>
        <begin position="340"/>
        <end position="421"/>
    </location>
</feature>
<evidence type="ECO:0000259" key="7">
    <source>
        <dbReference type="Pfam" id="PF26282"/>
    </source>
</evidence>
<feature type="compositionally biased region" description="Polar residues" evidence="3">
    <location>
        <begin position="340"/>
        <end position="360"/>
    </location>
</feature>
<protein>
    <submittedName>
        <fullName evidence="8">Related to hypercellular protein (Hypa)</fullName>
    </submittedName>
</protein>
<name>A0A077R7I6_9BASI</name>
<accession>A0A077R7I6</accession>
<evidence type="ECO:0000259" key="4">
    <source>
        <dbReference type="Pfam" id="PF08626"/>
    </source>
</evidence>
<feature type="domain" description="Trs120/TRAPPC9 first Ig-like" evidence="6">
    <location>
        <begin position="895"/>
        <end position="1101"/>
    </location>
</feature>
<feature type="domain" description="Trs120/TRAPPC9 TPR region" evidence="5">
    <location>
        <begin position="556"/>
        <end position="875"/>
    </location>
</feature>
<dbReference type="Pfam" id="PF26251">
    <property type="entry name" value="TPR_TRAPPC9-Trs120"/>
    <property type="match status" value="1"/>
</dbReference>
<sequence length="1666" mass="178632">MASPGLPQHQSEQAFHPAPTPSPIGGRSFIDHARLRILLCPVGNVSESDFAKWCDYVRSFETIRLSDLPSSCAARRRAASHTTASGTNAPSSSTSPMLQTGEVHLSFVTSYDPDHAFLAPFNMHRQVLGALGLATYSNRAMNRHEIEAAPAGLREMHPGALVHRVFGFDSGAKRPETVDLSSIKNVVAAKINAAQRSPSPLLAEADLSADTASVQNSNAASASPQLPADSDTAGFSAQRNGGLMIFPAVRKDGKDVRFYLKTLLAELVGNILDGLDHIVTGLEGTLLETPRETLDGITSHNRQSTTSTASTASMSSWLSKTSAAAGLGARASSLFTAFSSNSGDAETGKSTPTSSRTSSAIGGGTHPFDLASPGSSTSSPTGENTTRSKILAANAGKKSSNAASKRITSSAGTGPTGTGRYSKVKADLHLLEGNLWAALEGYSSALTALGKERALAGGQDAVWFASALEGFSVARVLVSRMGGIVLEKAPNFDLPWNSTSTKDKAKENEKDGIPRPYSKQAWGEIAEAYTIAVVICSKCLAPPSVLLEPVRSVTNDSPRDYTHPLVHASACTQYARFLLAVWASGGWNGECFDQLVYGGVPPALAEEKPSNAMYLHLTSISGIARHDIAAAASSALSHSIIALKSTDQITLLSTLTAIFGCIGFSRREAHLLRQLQAVIVGLLVKVKKVSARPATTASLPVQQIEVGETELVGNIVAQTTWDGLGRGPEAVLVLALQVCETYGIHVEVDPLQNIPPWHILSKATEGLKSAYTSPAIGASEGGFAPNIATPDSMIKAKESGEVLTPLEIAQEAPFGWKEQQLTLLKETISIAELLSDFVAMAFFSAILLRDFHSLLGPEDQRDLMVGMQRSVQSARWAGAQDLAVKYWGPAEPLCSLELLPLPTERMPVERNAELLFPKEKAGQIEKGVAGLNNPFFWNPSSTTAAGKARAVAVQGEEIVVMATLQNPFAVELHIDTLLLVAEGAGFVAVETERVSIPPLSFQTIRLSGIAKETGKVTIKGITLTLAGGCTEKQNFLLPIYDEENAKSRRKQAAENDDRKTRLKVSGLDARSSVIKQKSQPSTVNPVNDTKQEKFMEVSVVPAQPTLAVYCSELEPMGAVELFEGEVEMIHLELENVSSTLEVNYVAISFTDDVSEAAKAALAEGELLPQDVYELEWNLVHQPVLSQLSPQAGGIRIKPGANKTIPIQVRGKIGCSRATVRVEYGHVDTDKLHSGLSSEGKIHLRQVEVDMGFTVHAVVVCRDLKIAPLKAAEAARLTKECLTSADSIPAHLRSFATDAGEQEIGFAAASAAESVGLEEDVEVVESQEEEIDDLEYCLLSLDVSNLHREDVLLRFSLNTGGVLPLHIYRVLRAGSGARIVLPQPRLELDPRTGKSFHLSSLSTQNQTGDRNGNVKGEVGEFPPIPSIWKEDSSRQFIVSKVQLCRDEEREMKKEFWYREALFSRLSGVWRTLPPHQSHSSLTLRDNSYGDCSGDDDEGDAVRFGKIPLRGMVSGGGLSLDTTSLINLEKEPVKLSLTFNNHLESSLIRAEEFTKVTATITNGLTRYLMDPLIRLVPTNPNPNAGVAVDAGAFGSSSDLVIVSDGTPSAGRVIGEWARGEEIKLEWVVSFLSSGRFGFLVLVEEPIGFKGQRLSYVSSLQSVIVLPAV</sequence>
<reference evidence="8" key="1">
    <citation type="journal article" date="2014" name="Genome Biol. Evol.">
        <title>Gene Loss Rather Than Gene Gain Is Associated with a Host Jump from Monocots to Dicots in the Smut Fungus Melanopsichium pennsylvanicum.</title>
        <authorList>
            <person name="Sharma R."/>
            <person name="Mishra B."/>
            <person name="Runge F."/>
            <person name="Thines M."/>
        </authorList>
    </citation>
    <scope>NUCLEOTIDE SEQUENCE</scope>
    <source>
        <strain evidence="8">4</strain>
    </source>
</reference>
<dbReference type="InterPro" id="IPR013935">
    <property type="entry name" value="Trs120_TRAPPC9"/>
</dbReference>